<gene>
    <name evidence="1" type="ORF">BV22DRAFT_1024235</name>
</gene>
<dbReference type="Proteomes" id="UP000790709">
    <property type="component" value="Unassembled WGS sequence"/>
</dbReference>
<proteinExistence type="predicted"/>
<name>A0ACB8AZE8_9AGAM</name>
<evidence type="ECO:0000313" key="1">
    <source>
        <dbReference type="EMBL" id="KAH7918659.1"/>
    </source>
</evidence>
<evidence type="ECO:0000313" key="2">
    <source>
        <dbReference type="Proteomes" id="UP000790709"/>
    </source>
</evidence>
<organism evidence="1 2">
    <name type="scientific">Leucogyrophana mollusca</name>
    <dbReference type="NCBI Taxonomy" id="85980"/>
    <lineage>
        <taxon>Eukaryota</taxon>
        <taxon>Fungi</taxon>
        <taxon>Dikarya</taxon>
        <taxon>Basidiomycota</taxon>
        <taxon>Agaricomycotina</taxon>
        <taxon>Agaricomycetes</taxon>
        <taxon>Agaricomycetidae</taxon>
        <taxon>Boletales</taxon>
        <taxon>Boletales incertae sedis</taxon>
        <taxon>Leucogyrophana</taxon>
    </lineage>
</organism>
<protein>
    <submittedName>
        <fullName evidence="1">Uncharacterized protein</fullName>
    </submittedName>
</protein>
<comment type="caution">
    <text evidence="1">The sequence shown here is derived from an EMBL/GenBank/DDBJ whole genome shotgun (WGS) entry which is preliminary data.</text>
</comment>
<dbReference type="EMBL" id="MU266753">
    <property type="protein sequence ID" value="KAH7918659.1"/>
    <property type="molecule type" value="Genomic_DNA"/>
</dbReference>
<reference evidence="1" key="1">
    <citation type="journal article" date="2021" name="New Phytol.">
        <title>Evolutionary innovations through gain and loss of genes in the ectomycorrhizal Boletales.</title>
        <authorList>
            <person name="Wu G."/>
            <person name="Miyauchi S."/>
            <person name="Morin E."/>
            <person name="Kuo A."/>
            <person name="Drula E."/>
            <person name="Varga T."/>
            <person name="Kohler A."/>
            <person name="Feng B."/>
            <person name="Cao Y."/>
            <person name="Lipzen A."/>
            <person name="Daum C."/>
            <person name="Hundley H."/>
            <person name="Pangilinan J."/>
            <person name="Johnson J."/>
            <person name="Barry K."/>
            <person name="LaButti K."/>
            <person name="Ng V."/>
            <person name="Ahrendt S."/>
            <person name="Min B."/>
            <person name="Choi I.G."/>
            <person name="Park H."/>
            <person name="Plett J.M."/>
            <person name="Magnuson J."/>
            <person name="Spatafora J.W."/>
            <person name="Nagy L.G."/>
            <person name="Henrissat B."/>
            <person name="Grigoriev I.V."/>
            <person name="Yang Z.L."/>
            <person name="Xu J."/>
            <person name="Martin F.M."/>
        </authorList>
    </citation>
    <scope>NUCLEOTIDE SEQUENCE</scope>
    <source>
        <strain evidence="1">KUC20120723A-06</strain>
    </source>
</reference>
<accession>A0ACB8AZE8</accession>
<keyword evidence="2" id="KW-1185">Reference proteome</keyword>
<sequence length="261" mass="29372">MTSAPAGGTSLTVARHMVAFRKATQTLKRYYENLREAPLSTSTFATPYIFPYPSSYNSLHGEATKRFQYVTELEADKLIFSATEEGGDRICVKFVQAYSLDAHEHLARLGCAPALRGFKKMAGGWSMVVMDRLPDELETLSARNKPLPSSVFADISAKLELFHKAGFVHGDIRDTNIMLSKSDETRFMIVDFEWAGRTGEARYPSCVNYIDIKRPPEARDGKEILADHDIAMLRWIPRLKSYILSPVVPKLWVALESLAIY</sequence>